<name>A0A0D2CHN2_9EURO</name>
<keyword evidence="4" id="KW-0805">Transcription regulation</keyword>
<evidence type="ECO:0000256" key="1">
    <source>
        <dbReference type="ARBA" id="ARBA00004123"/>
    </source>
</evidence>
<evidence type="ECO:0000256" key="5">
    <source>
        <dbReference type="ARBA" id="ARBA00023125"/>
    </source>
</evidence>
<dbReference type="PANTHER" id="PTHR31313:SF81">
    <property type="entry name" value="TY1 ENHANCER ACTIVATOR"/>
    <property type="match status" value="1"/>
</dbReference>
<accession>A0A0D2CHN2</accession>
<dbReference type="PROSITE" id="PS50048">
    <property type="entry name" value="ZN2_CY6_FUNGAL_2"/>
    <property type="match status" value="1"/>
</dbReference>
<keyword evidence="6" id="KW-0804">Transcription</keyword>
<dbReference type="SMART" id="SM00906">
    <property type="entry name" value="Fungal_trans"/>
    <property type="match status" value="1"/>
</dbReference>
<dbReference type="Pfam" id="PF00172">
    <property type="entry name" value="Zn_clus"/>
    <property type="match status" value="1"/>
</dbReference>
<reference evidence="10 11" key="1">
    <citation type="submission" date="2015-01" db="EMBL/GenBank/DDBJ databases">
        <title>The Genome Sequence of Capronia semiimmersa CBS27337.</title>
        <authorList>
            <consortium name="The Broad Institute Genomics Platform"/>
            <person name="Cuomo C."/>
            <person name="de Hoog S."/>
            <person name="Gorbushina A."/>
            <person name="Stielow B."/>
            <person name="Teixiera M."/>
            <person name="Abouelleil A."/>
            <person name="Chapman S.B."/>
            <person name="Priest M."/>
            <person name="Young S.K."/>
            <person name="Wortman J."/>
            <person name="Nusbaum C."/>
            <person name="Birren B."/>
        </authorList>
    </citation>
    <scope>NUCLEOTIDE SEQUENCE [LARGE SCALE GENOMIC DNA]</scope>
    <source>
        <strain evidence="10 11">CBS 27337</strain>
    </source>
</reference>
<dbReference type="PANTHER" id="PTHR31313">
    <property type="entry name" value="TY1 ENHANCER ACTIVATOR"/>
    <property type="match status" value="1"/>
</dbReference>
<dbReference type="AlphaFoldDB" id="A0A0D2CHN2"/>
<organism evidence="10 11">
    <name type="scientific">Phialophora macrospora</name>
    <dbReference type="NCBI Taxonomy" id="1851006"/>
    <lineage>
        <taxon>Eukaryota</taxon>
        <taxon>Fungi</taxon>
        <taxon>Dikarya</taxon>
        <taxon>Ascomycota</taxon>
        <taxon>Pezizomycotina</taxon>
        <taxon>Eurotiomycetes</taxon>
        <taxon>Chaetothyriomycetidae</taxon>
        <taxon>Chaetothyriales</taxon>
        <taxon>Herpotrichiellaceae</taxon>
        <taxon>Phialophora</taxon>
    </lineage>
</organism>
<dbReference type="Gene3D" id="4.10.240.10">
    <property type="entry name" value="Zn(2)-C6 fungal-type DNA-binding domain"/>
    <property type="match status" value="1"/>
</dbReference>
<evidence type="ECO:0000256" key="4">
    <source>
        <dbReference type="ARBA" id="ARBA00023015"/>
    </source>
</evidence>
<feature type="domain" description="Zn(2)-C6 fungal-type" evidence="9">
    <location>
        <begin position="56"/>
        <end position="87"/>
    </location>
</feature>
<evidence type="ECO:0000313" key="11">
    <source>
        <dbReference type="Proteomes" id="UP000054266"/>
    </source>
</evidence>
<keyword evidence="2" id="KW-0479">Metal-binding</keyword>
<dbReference type="PROSITE" id="PS00463">
    <property type="entry name" value="ZN2_CY6_FUNGAL_1"/>
    <property type="match status" value="1"/>
</dbReference>
<dbReference type="InterPro" id="IPR007219">
    <property type="entry name" value="XnlR_reg_dom"/>
</dbReference>
<dbReference type="SMART" id="SM00066">
    <property type="entry name" value="GAL4"/>
    <property type="match status" value="1"/>
</dbReference>
<dbReference type="GO" id="GO:0008270">
    <property type="term" value="F:zinc ion binding"/>
    <property type="evidence" value="ECO:0007669"/>
    <property type="project" value="InterPro"/>
</dbReference>
<proteinExistence type="predicted"/>
<evidence type="ECO:0000259" key="9">
    <source>
        <dbReference type="PROSITE" id="PS50048"/>
    </source>
</evidence>
<dbReference type="GO" id="GO:0000981">
    <property type="term" value="F:DNA-binding transcription factor activity, RNA polymerase II-specific"/>
    <property type="evidence" value="ECO:0007669"/>
    <property type="project" value="InterPro"/>
</dbReference>
<dbReference type="EMBL" id="KN846961">
    <property type="protein sequence ID" value="KIW64741.1"/>
    <property type="molecule type" value="Genomic_DNA"/>
</dbReference>
<dbReference type="GO" id="GO:0003677">
    <property type="term" value="F:DNA binding"/>
    <property type="evidence" value="ECO:0007669"/>
    <property type="project" value="UniProtKB-KW"/>
</dbReference>
<dbReference type="Proteomes" id="UP000054266">
    <property type="component" value="Unassembled WGS sequence"/>
</dbReference>
<feature type="region of interest" description="Disordered" evidence="8">
    <location>
        <begin position="715"/>
        <end position="747"/>
    </location>
</feature>
<feature type="region of interest" description="Disordered" evidence="8">
    <location>
        <begin position="1"/>
        <end position="45"/>
    </location>
</feature>
<gene>
    <name evidence="10" type="ORF">PV04_09653</name>
</gene>
<evidence type="ECO:0000256" key="2">
    <source>
        <dbReference type="ARBA" id="ARBA00022723"/>
    </source>
</evidence>
<dbReference type="STRING" id="5601.A0A0D2CHN2"/>
<keyword evidence="11" id="KW-1185">Reference proteome</keyword>
<dbReference type="GO" id="GO:0006351">
    <property type="term" value="P:DNA-templated transcription"/>
    <property type="evidence" value="ECO:0007669"/>
    <property type="project" value="InterPro"/>
</dbReference>
<evidence type="ECO:0000256" key="6">
    <source>
        <dbReference type="ARBA" id="ARBA00023163"/>
    </source>
</evidence>
<dbReference type="SUPFAM" id="SSF57701">
    <property type="entry name" value="Zn2/Cys6 DNA-binding domain"/>
    <property type="match status" value="1"/>
</dbReference>
<evidence type="ECO:0000313" key="10">
    <source>
        <dbReference type="EMBL" id="KIW64741.1"/>
    </source>
</evidence>
<dbReference type="Pfam" id="PF04082">
    <property type="entry name" value="Fungal_trans"/>
    <property type="match status" value="1"/>
</dbReference>
<protein>
    <recommendedName>
        <fullName evidence="9">Zn(2)-C6 fungal-type domain-containing protein</fullName>
    </recommendedName>
</protein>
<dbReference type="CDD" id="cd12148">
    <property type="entry name" value="fungal_TF_MHR"/>
    <property type="match status" value="1"/>
</dbReference>
<dbReference type="CDD" id="cd00067">
    <property type="entry name" value="GAL4"/>
    <property type="match status" value="1"/>
</dbReference>
<keyword evidence="7" id="KW-0539">Nucleus</keyword>
<dbReference type="InterPro" id="IPR001138">
    <property type="entry name" value="Zn2Cys6_DnaBD"/>
</dbReference>
<keyword evidence="5" id="KW-0238">DNA-binding</keyword>
<keyword evidence="3" id="KW-0862">Zinc</keyword>
<evidence type="ECO:0000256" key="8">
    <source>
        <dbReference type="SAM" id="MobiDB-lite"/>
    </source>
</evidence>
<dbReference type="InterPro" id="IPR036864">
    <property type="entry name" value="Zn2-C6_fun-type_DNA-bd_sf"/>
</dbReference>
<dbReference type="HOGENOM" id="CLU_007003_6_0_1"/>
<dbReference type="InterPro" id="IPR051615">
    <property type="entry name" value="Transcr_Regulatory_Elem"/>
</dbReference>
<sequence length="978" mass="107686">MMNADFKTERSPQDSSPPADVTENPETAAQPAAKGKKKSTDKDAGASTKRRCVSTACIACRKRKSKCDGNLPKCAACASVYLTECEYAPHTDHRRKGVYKKDVDATKTKNSTLHILIQAILNAEEDDVMDIVRQIRTCDSLEELAATIEAQEKGLLEELDDSPIYTGESSVPQFEAELSGRMGDLMLDGSVKFIGGTSNLIWMPEEYEHRGPQSSSAHQQVVVRPREEAILSWTTVTQDKETILHFMNMYFCWHYAFFTTLAKELFYRDFLTGTSSQYCSPLLVNVMLALGCHFSSQPTARADPDDSGTTGDHFFKEAKRLLYENDEFASAKLCTVQALALMSVREAGCGHESKGWVYSGMSFRMACDLGLNVDAVPMNEISRLTDEDIDARRITFWGCFLFDKCWSNYLGRQPQLQMPTITVKRPDVFPSEESEMWSPYTDSGIIQAHAQPARTRAVALQLSKLAEISSDLLTSFYNPQLLDKPLPRQTELKRLSDLHTRLEGWKQGLPAEMEPKEGQLPQVLLMHMFFQLLYIHLYRPFLKYNRTTSPLPAHVSPRKFCTQGAAAISKLFRLYKRTYGLRQICNIAIYIVHSACTIHLLNLPDKNARRDIIHGVKHLEEMGECWTGARRTLRVLRLCADRWNIEMPEEGEMVYTRIRAKWGLTPGAPSPLSPESLATVAQQIASNPVPDLLARNVQQQQSQVLRYPPISPFQPGLSTMMAPSPAETVDSRRTSSGMSLPPVSAAELSRDAQRIRASTYLTKAQQDAWNAHQARLAAAAATSSNRTAGSGEQNAARMFGGVDSLIEDTQDWIFKDQNQFAMGFENWNSDPPDWGTLDLSFFDTQDGTGSSTNDNTNGNSPAYTSGMQYTYDPTTAPNSGVVGANGGGGGGSYAGGFSSAAYPSAATGKLAPTAMNSNGMSSLMHPSMGVVGLGMGPGSLGKNGSMAATMGGNMNFGTEGSGVKRQSQTLGFDDDVYY</sequence>
<evidence type="ECO:0000256" key="7">
    <source>
        <dbReference type="ARBA" id="ARBA00023242"/>
    </source>
</evidence>
<dbReference type="GO" id="GO:0005634">
    <property type="term" value="C:nucleus"/>
    <property type="evidence" value="ECO:0007669"/>
    <property type="project" value="UniProtKB-SubCell"/>
</dbReference>
<feature type="compositionally biased region" description="Basic and acidic residues" evidence="8">
    <location>
        <begin position="1"/>
        <end position="12"/>
    </location>
</feature>
<evidence type="ECO:0000256" key="3">
    <source>
        <dbReference type="ARBA" id="ARBA00022833"/>
    </source>
</evidence>
<comment type="subcellular location">
    <subcellularLocation>
        <location evidence="1">Nucleus</location>
    </subcellularLocation>
</comment>